<accession>A0A5C5XCX9</accession>
<keyword evidence="2" id="KW-1185">Reference proteome</keyword>
<dbReference type="Proteomes" id="UP000316095">
    <property type="component" value="Unassembled WGS sequence"/>
</dbReference>
<sequence length="79" mass="9136">MAQMDFTTNGVINTEELYTLRTFKKRLDISDHTLRVARRAGLQVRYLHKQGYILGRDWIDYVLNSSRSSQEAEPTSVSS</sequence>
<dbReference type="EMBL" id="SJPG01000001">
    <property type="protein sequence ID" value="TWT60840.1"/>
    <property type="molecule type" value="Genomic_DNA"/>
</dbReference>
<dbReference type="OrthoDB" id="289388at2"/>
<evidence type="ECO:0000313" key="2">
    <source>
        <dbReference type="Proteomes" id="UP000316095"/>
    </source>
</evidence>
<dbReference type="RefSeq" id="WP_146502905.1">
    <property type="nucleotide sequence ID" value="NZ_SJPG01000001.1"/>
</dbReference>
<organism evidence="1 2">
    <name type="scientific">Rubinisphaera italica</name>
    <dbReference type="NCBI Taxonomy" id="2527969"/>
    <lineage>
        <taxon>Bacteria</taxon>
        <taxon>Pseudomonadati</taxon>
        <taxon>Planctomycetota</taxon>
        <taxon>Planctomycetia</taxon>
        <taxon>Planctomycetales</taxon>
        <taxon>Planctomycetaceae</taxon>
        <taxon>Rubinisphaera</taxon>
    </lineage>
</organism>
<evidence type="ECO:0000313" key="1">
    <source>
        <dbReference type="EMBL" id="TWT60840.1"/>
    </source>
</evidence>
<gene>
    <name evidence="1" type="ORF">Pan54_15670</name>
</gene>
<protein>
    <submittedName>
        <fullName evidence="1">Uncharacterized protein</fullName>
    </submittedName>
</protein>
<name>A0A5C5XCX9_9PLAN</name>
<reference evidence="1 2" key="1">
    <citation type="submission" date="2019-02" db="EMBL/GenBank/DDBJ databases">
        <title>Deep-cultivation of Planctomycetes and their phenomic and genomic characterization uncovers novel biology.</title>
        <authorList>
            <person name="Wiegand S."/>
            <person name="Jogler M."/>
            <person name="Boedeker C."/>
            <person name="Pinto D."/>
            <person name="Vollmers J."/>
            <person name="Rivas-Marin E."/>
            <person name="Kohn T."/>
            <person name="Peeters S.H."/>
            <person name="Heuer A."/>
            <person name="Rast P."/>
            <person name="Oberbeckmann S."/>
            <person name="Bunk B."/>
            <person name="Jeske O."/>
            <person name="Meyerdierks A."/>
            <person name="Storesund J.E."/>
            <person name="Kallscheuer N."/>
            <person name="Luecker S."/>
            <person name="Lage O.M."/>
            <person name="Pohl T."/>
            <person name="Merkel B.J."/>
            <person name="Hornburger P."/>
            <person name="Mueller R.-W."/>
            <person name="Bruemmer F."/>
            <person name="Labrenz M."/>
            <person name="Spormann A.M."/>
            <person name="Op Den Camp H."/>
            <person name="Overmann J."/>
            <person name="Amann R."/>
            <person name="Jetten M.S.M."/>
            <person name="Mascher T."/>
            <person name="Medema M.H."/>
            <person name="Devos D.P."/>
            <person name="Kaster A.-K."/>
            <person name="Ovreas L."/>
            <person name="Rohde M."/>
            <person name="Galperin M.Y."/>
            <person name="Jogler C."/>
        </authorList>
    </citation>
    <scope>NUCLEOTIDE SEQUENCE [LARGE SCALE GENOMIC DNA]</scope>
    <source>
        <strain evidence="1 2">Pan54</strain>
    </source>
</reference>
<comment type="caution">
    <text evidence="1">The sequence shown here is derived from an EMBL/GenBank/DDBJ whole genome shotgun (WGS) entry which is preliminary data.</text>
</comment>
<proteinExistence type="predicted"/>
<dbReference type="AlphaFoldDB" id="A0A5C5XCX9"/>